<proteinExistence type="predicted"/>
<evidence type="ECO:0000313" key="3">
    <source>
        <dbReference type="EMBL" id="KAG4422414.1"/>
    </source>
</evidence>
<name>A0A8H7WCP2_9HELO</name>
<feature type="compositionally biased region" description="Gly residues" evidence="1">
    <location>
        <begin position="68"/>
        <end position="82"/>
    </location>
</feature>
<feature type="signal peptide" evidence="2">
    <location>
        <begin position="1"/>
        <end position="20"/>
    </location>
</feature>
<keyword evidence="2" id="KW-0732">Signal</keyword>
<evidence type="ECO:0000256" key="1">
    <source>
        <dbReference type="SAM" id="MobiDB-lite"/>
    </source>
</evidence>
<reference evidence="3" key="1">
    <citation type="submission" date="2021-02" db="EMBL/GenBank/DDBJ databases">
        <title>Genome sequence Cadophora malorum strain M34.</title>
        <authorList>
            <person name="Stefanovic E."/>
            <person name="Vu D."/>
            <person name="Scully C."/>
            <person name="Dijksterhuis J."/>
            <person name="Roader J."/>
            <person name="Houbraken J."/>
        </authorList>
    </citation>
    <scope>NUCLEOTIDE SEQUENCE</scope>
    <source>
        <strain evidence="3">M34</strain>
    </source>
</reference>
<dbReference type="OrthoDB" id="3550248at2759"/>
<feature type="region of interest" description="Disordered" evidence="1">
    <location>
        <begin position="54"/>
        <end position="82"/>
    </location>
</feature>
<evidence type="ECO:0008006" key="5">
    <source>
        <dbReference type="Google" id="ProtNLM"/>
    </source>
</evidence>
<sequence length="227" mass="23710">MRFQTAIIYLAIGSVRLAIASPTPIDALATREAILETNLGGVLAAAASKRDDSDVASESFDSHLQEAGGRGKGGFGGGRNGGGNGNGRKGKCYRDALASNGKGGKGKCYRDAFPEVYNDIAIQNRAPAAAGAGAAEVLERGDDDDEISSDKLQTDTLGWGRCRRGLDLVDTTGLCCKRGLDGACCNGWILKRDDDDANDKLQVDGWGNSGRCRRTLSGIGRCCVGGY</sequence>
<comment type="caution">
    <text evidence="3">The sequence shown here is derived from an EMBL/GenBank/DDBJ whole genome shotgun (WGS) entry which is preliminary data.</text>
</comment>
<feature type="chain" id="PRO_5034226388" description="Hydrophobin" evidence="2">
    <location>
        <begin position="21"/>
        <end position="227"/>
    </location>
</feature>
<evidence type="ECO:0000313" key="4">
    <source>
        <dbReference type="Proteomes" id="UP000664132"/>
    </source>
</evidence>
<organism evidence="3 4">
    <name type="scientific">Cadophora malorum</name>
    <dbReference type="NCBI Taxonomy" id="108018"/>
    <lineage>
        <taxon>Eukaryota</taxon>
        <taxon>Fungi</taxon>
        <taxon>Dikarya</taxon>
        <taxon>Ascomycota</taxon>
        <taxon>Pezizomycotina</taxon>
        <taxon>Leotiomycetes</taxon>
        <taxon>Helotiales</taxon>
        <taxon>Ploettnerulaceae</taxon>
        <taxon>Cadophora</taxon>
    </lineage>
</organism>
<dbReference type="Proteomes" id="UP000664132">
    <property type="component" value="Unassembled WGS sequence"/>
</dbReference>
<keyword evidence="4" id="KW-1185">Reference proteome</keyword>
<dbReference type="EMBL" id="JAFJYH010000049">
    <property type="protein sequence ID" value="KAG4422414.1"/>
    <property type="molecule type" value="Genomic_DNA"/>
</dbReference>
<dbReference type="AlphaFoldDB" id="A0A8H7WCP2"/>
<gene>
    <name evidence="3" type="ORF">IFR04_004438</name>
</gene>
<evidence type="ECO:0000256" key="2">
    <source>
        <dbReference type="SAM" id="SignalP"/>
    </source>
</evidence>
<accession>A0A8H7WCP2</accession>
<protein>
    <recommendedName>
        <fullName evidence="5">Hydrophobin</fullName>
    </recommendedName>
</protein>